<protein>
    <submittedName>
        <fullName evidence="1">Uncharacterized protein</fullName>
    </submittedName>
</protein>
<gene>
    <name evidence="1" type="ORF">CGLO_00938</name>
</gene>
<accession>T0KT95</accession>
<organism evidence="1 2">
    <name type="scientific">Colletotrichum gloeosporioides (strain Cg-14)</name>
    <name type="common">Anthracnose fungus</name>
    <name type="synonym">Glomerella cingulata</name>
    <dbReference type="NCBI Taxonomy" id="1237896"/>
    <lineage>
        <taxon>Eukaryota</taxon>
        <taxon>Fungi</taxon>
        <taxon>Dikarya</taxon>
        <taxon>Ascomycota</taxon>
        <taxon>Pezizomycotina</taxon>
        <taxon>Sordariomycetes</taxon>
        <taxon>Hypocreomycetidae</taxon>
        <taxon>Glomerellales</taxon>
        <taxon>Glomerellaceae</taxon>
        <taxon>Colletotrichum</taxon>
        <taxon>Colletotrichum gloeosporioides species complex</taxon>
    </lineage>
</organism>
<proteinExistence type="predicted"/>
<dbReference type="Proteomes" id="UP000015530">
    <property type="component" value="Unassembled WGS sequence"/>
</dbReference>
<evidence type="ECO:0000313" key="2">
    <source>
        <dbReference type="Proteomes" id="UP000015530"/>
    </source>
</evidence>
<reference evidence="2" key="1">
    <citation type="journal article" date="2013" name="Mol. Plant Microbe Interact.">
        <title>Global aspects of pacC regulation of pathogenicity genes in Colletotrichum gloeosporioides as revealed by transcriptome analysis.</title>
        <authorList>
            <person name="Alkan N."/>
            <person name="Meng X."/>
            <person name="Friedlander G."/>
            <person name="Reuveni E."/>
            <person name="Sukno S."/>
            <person name="Sherman A."/>
            <person name="Thon M."/>
            <person name="Fluhr R."/>
            <person name="Prusky D."/>
        </authorList>
    </citation>
    <scope>NUCLEOTIDE SEQUENCE [LARGE SCALE GENOMIC DNA]</scope>
    <source>
        <strain evidence="2">Cg-14</strain>
    </source>
</reference>
<evidence type="ECO:0000313" key="1">
    <source>
        <dbReference type="EMBL" id="EQB58767.1"/>
    </source>
</evidence>
<name>T0KT95_COLGC</name>
<dbReference type="HOGENOM" id="CLU_3439487_0_0_1"/>
<sequence length="8" mass="959">MSIDFSFI</sequence>
<dbReference type="EMBL" id="AMYD01000209">
    <property type="protein sequence ID" value="EQB58767.1"/>
    <property type="molecule type" value="Genomic_DNA"/>
</dbReference>
<comment type="caution">
    <text evidence="1">The sequence shown here is derived from an EMBL/GenBank/DDBJ whole genome shotgun (WGS) entry which is preliminary data.</text>
</comment>